<reference evidence="2 3" key="1">
    <citation type="submission" date="2011-02" db="EMBL/GenBank/DDBJ databases">
        <title>The Genome Sequence of Sphaeroforma arctica JP610.</title>
        <authorList>
            <consortium name="The Broad Institute Genome Sequencing Platform"/>
            <person name="Russ C."/>
            <person name="Cuomo C."/>
            <person name="Young S.K."/>
            <person name="Zeng Q."/>
            <person name="Gargeya S."/>
            <person name="Alvarado L."/>
            <person name="Berlin A."/>
            <person name="Chapman S.B."/>
            <person name="Chen Z."/>
            <person name="Freedman E."/>
            <person name="Gellesch M."/>
            <person name="Goldberg J."/>
            <person name="Griggs A."/>
            <person name="Gujja S."/>
            <person name="Heilman E."/>
            <person name="Heiman D."/>
            <person name="Howarth C."/>
            <person name="Mehta T."/>
            <person name="Neiman D."/>
            <person name="Pearson M."/>
            <person name="Roberts A."/>
            <person name="Saif S."/>
            <person name="Shea T."/>
            <person name="Shenoy N."/>
            <person name="Sisk P."/>
            <person name="Stolte C."/>
            <person name="Sykes S."/>
            <person name="White J."/>
            <person name="Yandava C."/>
            <person name="Burger G."/>
            <person name="Gray M.W."/>
            <person name="Holland P.W.H."/>
            <person name="King N."/>
            <person name="Lang F.B.F."/>
            <person name="Roger A.J."/>
            <person name="Ruiz-Trillo I."/>
            <person name="Haas B."/>
            <person name="Nusbaum C."/>
            <person name="Birren B."/>
        </authorList>
    </citation>
    <scope>NUCLEOTIDE SEQUENCE [LARGE SCALE GENOMIC DNA]</scope>
    <source>
        <strain evidence="2 3">JP610</strain>
    </source>
</reference>
<evidence type="ECO:0000256" key="1">
    <source>
        <dbReference type="SAM" id="MobiDB-lite"/>
    </source>
</evidence>
<dbReference type="EMBL" id="KQ250554">
    <property type="protein sequence ID" value="KNC70656.1"/>
    <property type="molecule type" value="Genomic_DNA"/>
</dbReference>
<organism evidence="2 3">
    <name type="scientific">Sphaeroforma arctica JP610</name>
    <dbReference type="NCBI Taxonomy" id="667725"/>
    <lineage>
        <taxon>Eukaryota</taxon>
        <taxon>Ichthyosporea</taxon>
        <taxon>Ichthyophonida</taxon>
        <taxon>Sphaeroforma</taxon>
    </lineage>
</organism>
<name>A0A0L0F214_9EUKA</name>
<dbReference type="RefSeq" id="XP_014144558.1">
    <property type="nucleotide sequence ID" value="XM_014289083.1"/>
</dbReference>
<dbReference type="GeneID" id="25917320"/>
<gene>
    <name evidence="2" type="ORF">SARC_16816</name>
</gene>
<evidence type="ECO:0000313" key="2">
    <source>
        <dbReference type="EMBL" id="KNC70656.1"/>
    </source>
</evidence>
<feature type="non-terminal residue" evidence="2">
    <location>
        <position position="51"/>
    </location>
</feature>
<proteinExistence type="predicted"/>
<feature type="compositionally biased region" description="Acidic residues" evidence="1">
    <location>
        <begin position="1"/>
        <end position="44"/>
    </location>
</feature>
<protein>
    <submittedName>
        <fullName evidence="2">Uncharacterized protein</fullName>
    </submittedName>
</protein>
<dbReference type="AlphaFoldDB" id="A0A0L0F214"/>
<keyword evidence="3" id="KW-1185">Reference proteome</keyword>
<evidence type="ECO:0000313" key="3">
    <source>
        <dbReference type="Proteomes" id="UP000054560"/>
    </source>
</evidence>
<dbReference type="Proteomes" id="UP000054560">
    <property type="component" value="Unassembled WGS sequence"/>
</dbReference>
<accession>A0A0L0F214</accession>
<sequence length="51" mass="5949">MLEDFEEENENENENEIEISDENEGFGSDLDENILPVDEEDGDFSTDKRHD</sequence>
<feature type="region of interest" description="Disordered" evidence="1">
    <location>
        <begin position="1"/>
        <end position="51"/>
    </location>
</feature>